<dbReference type="SMART" id="SM00079">
    <property type="entry name" value="PBPe"/>
    <property type="match status" value="1"/>
</dbReference>
<dbReference type="SMART" id="SM00062">
    <property type="entry name" value="PBPb"/>
    <property type="match status" value="1"/>
</dbReference>
<evidence type="ECO:0000256" key="2">
    <source>
        <dbReference type="SAM" id="MobiDB-lite"/>
    </source>
</evidence>
<reference evidence="6 7" key="1">
    <citation type="submission" date="2020-08" db="EMBL/GenBank/DDBJ databases">
        <title>novel species in genus Nocardioides.</title>
        <authorList>
            <person name="Zhang G."/>
        </authorList>
    </citation>
    <scope>NUCLEOTIDE SEQUENCE [LARGE SCALE GENOMIC DNA]</scope>
    <source>
        <strain evidence="6 7">SC8A-24</strain>
    </source>
</reference>
<accession>A0ABR6U5B1</accession>
<dbReference type="Proteomes" id="UP000604001">
    <property type="component" value="Unassembled WGS sequence"/>
</dbReference>
<feature type="signal peptide" evidence="3">
    <location>
        <begin position="1"/>
        <end position="28"/>
    </location>
</feature>
<feature type="chain" id="PRO_5047091174" evidence="3">
    <location>
        <begin position="29"/>
        <end position="302"/>
    </location>
</feature>
<proteinExistence type="predicted"/>
<dbReference type="EMBL" id="JACMYC010000002">
    <property type="protein sequence ID" value="MBC2959617.1"/>
    <property type="molecule type" value="Genomic_DNA"/>
</dbReference>
<evidence type="ECO:0000313" key="6">
    <source>
        <dbReference type="EMBL" id="MBC2959617.1"/>
    </source>
</evidence>
<dbReference type="PANTHER" id="PTHR35936">
    <property type="entry name" value="MEMBRANE-BOUND LYTIC MUREIN TRANSGLYCOSYLASE F"/>
    <property type="match status" value="1"/>
</dbReference>
<feature type="compositionally biased region" description="Low complexity" evidence="2">
    <location>
        <begin position="38"/>
        <end position="51"/>
    </location>
</feature>
<dbReference type="Gene3D" id="3.40.190.10">
    <property type="entry name" value="Periplasmic binding protein-like II"/>
    <property type="match status" value="2"/>
</dbReference>
<dbReference type="PANTHER" id="PTHR35936:SF17">
    <property type="entry name" value="ARGININE-BINDING EXTRACELLULAR PROTEIN ARTP"/>
    <property type="match status" value="1"/>
</dbReference>
<dbReference type="PROSITE" id="PS51257">
    <property type="entry name" value="PROKAR_LIPOPROTEIN"/>
    <property type="match status" value="1"/>
</dbReference>
<protein>
    <submittedName>
        <fullName evidence="6">Amino acid ABC transporter substrate-binding protein</fullName>
    </submittedName>
</protein>
<sequence>MRTMRTRRTALAAPVLLTVLATAFSACAPVEDDEPEAATDSSSADAGAETDPAACAADAPLVQAGQLTVGTDSPAYEPWFVDNDPTNGEGYESAVAYAVAEELGFSEDEVSWVTVPFNSSYAPGKKKFDLDINQVSITPARERVVDFSEGYYQAAQAVITLEDSPLAGLSTVEELAEHKLGAQTGTTSLTAIREVVQPAEDPLVFEDTNAAKQALKNGQVEAILADLPTAFYISAVEIEGSTIIGQFQPETGEQEEFGMLFEKGNPLRDCVDAALANLREDGTLAEIEQEWLSDTVSVPTLD</sequence>
<dbReference type="InterPro" id="IPR001320">
    <property type="entry name" value="Iontro_rcpt_C"/>
</dbReference>
<evidence type="ECO:0000259" key="5">
    <source>
        <dbReference type="SMART" id="SM00079"/>
    </source>
</evidence>
<dbReference type="InterPro" id="IPR001638">
    <property type="entry name" value="Solute-binding_3/MltF_N"/>
</dbReference>
<keyword evidence="7" id="KW-1185">Reference proteome</keyword>
<evidence type="ECO:0000313" key="7">
    <source>
        <dbReference type="Proteomes" id="UP000604001"/>
    </source>
</evidence>
<gene>
    <name evidence="6" type="ORF">H7344_04840</name>
</gene>
<name>A0ABR6U5B1_9ACTN</name>
<keyword evidence="1 3" id="KW-0732">Signal</keyword>
<comment type="caution">
    <text evidence="6">The sequence shown here is derived from an EMBL/GenBank/DDBJ whole genome shotgun (WGS) entry which is preliminary data.</text>
</comment>
<organism evidence="6 7">
    <name type="scientific">Nocardioides deserti</name>
    <dbReference type="NCBI Taxonomy" id="1588644"/>
    <lineage>
        <taxon>Bacteria</taxon>
        <taxon>Bacillati</taxon>
        <taxon>Actinomycetota</taxon>
        <taxon>Actinomycetes</taxon>
        <taxon>Propionibacteriales</taxon>
        <taxon>Nocardioidaceae</taxon>
        <taxon>Nocardioides</taxon>
    </lineage>
</organism>
<dbReference type="CDD" id="cd13530">
    <property type="entry name" value="PBP2_peptides_like"/>
    <property type="match status" value="1"/>
</dbReference>
<evidence type="ECO:0000256" key="3">
    <source>
        <dbReference type="SAM" id="SignalP"/>
    </source>
</evidence>
<evidence type="ECO:0000256" key="1">
    <source>
        <dbReference type="ARBA" id="ARBA00022729"/>
    </source>
</evidence>
<feature type="domain" description="Ionotropic glutamate receptor C-terminal" evidence="5">
    <location>
        <begin position="66"/>
        <end position="294"/>
    </location>
</feature>
<dbReference type="Pfam" id="PF00497">
    <property type="entry name" value="SBP_bac_3"/>
    <property type="match status" value="1"/>
</dbReference>
<dbReference type="SUPFAM" id="SSF53850">
    <property type="entry name" value="Periplasmic binding protein-like II"/>
    <property type="match status" value="1"/>
</dbReference>
<feature type="region of interest" description="Disordered" evidence="2">
    <location>
        <begin position="31"/>
        <end position="51"/>
    </location>
</feature>
<evidence type="ECO:0000259" key="4">
    <source>
        <dbReference type="SMART" id="SM00062"/>
    </source>
</evidence>
<feature type="domain" description="Solute-binding protein family 3/N-terminal" evidence="4">
    <location>
        <begin position="66"/>
        <end position="294"/>
    </location>
</feature>